<evidence type="ECO:0000256" key="1">
    <source>
        <dbReference type="ARBA" id="ARBA00005854"/>
    </source>
</evidence>
<keyword evidence="2 4" id="KW-0560">Oxidoreductase</keyword>
<dbReference type="Pfam" id="PF00389">
    <property type="entry name" value="2-Hacid_dh"/>
    <property type="match status" value="1"/>
</dbReference>
<organism evidence="7">
    <name type="scientific">Caldilineaceae bacterium SB0675_bin_29</name>
    <dbReference type="NCBI Taxonomy" id="2605266"/>
    <lineage>
        <taxon>Bacteria</taxon>
        <taxon>Bacillati</taxon>
        <taxon>Chloroflexota</taxon>
        <taxon>Caldilineae</taxon>
        <taxon>Caldilineales</taxon>
        <taxon>Caldilineaceae</taxon>
    </lineage>
</organism>
<dbReference type="GO" id="GO:0016616">
    <property type="term" value="F:oxidoreductase activity, acting on the CH-OH group of donors, NAD or NADP as acceptor"/>
    <property type="evidence" value="ECO:0007669"/>
    <property type="project" value="InterPro"/>
</dbReference>
<dbReference type="SUPFAM" id="SSF52283">
    <property type="entry name" value="Formate/glycerate dehydrogenase catalytic domain-like"/>
    <property type="match status" value="1"/>
</dbReference>
<evidence type="ECO:0000256" key="2">
    <source>
        <dbReference type="ARBA" id="ARBA00023002"/>
    </source>
</evidence>
<dbReference type="EMBL" id="VYDA01000603">
    <property type="protein sequence ID" value="MYH63365.1"/>
    <property type="molecule type" value="Genomic_DNA"/>
</dbReference>
<gene>
    <name evidence="7" type="ORF">F4148_16965</name>
</gene>
<dbReference type="PANTHER" id="PTHR43333">
    <property type="entry name" value="2-HACID_DH_C DOMAIN-CONTAINING PROTEIN"/>
    <property type="match status" value="1"/>
</dbReference>
<evidence type="ECO:0000313" key="7">
    <source>
        <dbReference type="EMBL" id="MYH63365.1"/>
    </source>
</evidence>
<reference evidence="7" key="1">
    <citation type="submission" date="2019-09" db="EMBL/GenBank/DDBJ databases">
        <title>Characterisation of the sponge microbiome using genome-centric metagenomics.</title>
        <authorList>
            <person name="Engelberts J.P."/>
            <person name="Robbins S.J."/>
            <person name="De Goeij J.M."/>
            <person name="Aranda M."/>
            <person name="Bell S.C."/>
            <person name="Webster N.S."/>
        </authorList>
    </citation>
    <scope>NUCLEOTIDE SEQUENCE</scope>
    <source>
        <strain evidence="7">SB0675_bin_29</strain>
    </source>
</reference>
<name>A0A6B1G874_9CHLR</name>
<feature type="domain" description="D-isomer specific 2-hydroxyacid dehydrogenase NAD-binding" evidence="6">
    <location>
        <begin position="106"/>
        <end position="282"/>
    </location>
</feature>
<feature type="domain" description="D-isomer specific 2-hydroxyacid dehydrogenase catalytic" evidence="5">
    <location>
        <begin position="7"/>
        <end position="313"/>
    </location>
</feature>
<proteinExistence type="inferred from homology"/>
<dbReference type="CDD" id="cd05300">
    <property type="entry name" value="2-Hacid_dh_1"/>
    <property type="match status" value="1"/>
</dbReference>
<protein>
    <submittedName>
        <fullName evidence="7">D-2-hydroxyacid dehydrogenase</fullName>
    </submittedName>
</protein>
<evidence type="ECO:0000256" key="4">
    <source>
        <dbReference type="RuleBase" id="RU003719"/>
    </source>
</evidence>
<dbReference type="PANTHER" id="PTHR43333:SF1">
    <property type="entry name" value="D-ISOMER SPECIFIC 2-HYDROXYACID DEHYDROGENASE NAD-BINDING DOMAIN-CONTAINING PROTEIN"/>
    <property type="match status" value="1"/>
</dbReference>
<dbReference type="InterPro" id="IPR006139">
    <property type="entry name" value="D-isomer_2_OHA_DH_cat_dom"/>
</dbReference>
<accession>A0A6B1G874</accession>
<dbReference type="GO" id="GO:0051287">
    <property type="term" value="F:NAD binding"/>
    <property type="evidence" value="ECO:0007669"/>
    <property type="project" value="InterPro"/>
</dbReference>
<dbReference type="SUPFAM" id="SSF51735">
    <property type="entry name" value="NAD(P)-binding Rossmann-fold domains"/>
    <property type="match status" value="1"/>
</dbReference>
<dbReference type="InterPro" id="IPR006140">
    <property type="entry name" value="D-isomer_DH_NAD-bd"/>
</dbReference>
<comment type="caution">
    <text evidence="7">The sequence shown here is derived from an EMBL/GenBank/DDBJ whole genome shotgun (WGS) entry which is preliminary data.</text>
</comment>
<evidence type="ECO:0000256" key="3">
    <source>
        <dbReference type="ARBA" id="ARBA00023027"/>
    </source>
</evidence>
<keyword evidence="3" id="KW-0520">NAD</keyword>
<dbReference type="Pfam" id="PF02826">
    <property type="entry name" value="2-Hacid_dh_C"/>
    <property type="match status" value="1"/>
</dbReference>
<sequence length="319" mass="35138">MKSMNFLIYPPLTPDELEQVRAVSPDLEIVNALTEEEALAAIPQAVGMYGDLTPALLEQAESLRWLQTPIAGLEHYIFPELAESDVVVSNMAKIYSDMIADHAFCFILMFARGIHLYMRRQVRGEWQKGTPVRHLGDCTLGVIGLGGIGSELARRGKAHDMRVIAVDARPESAPGRSLDLDALWPQDRLHDLLGEADFAVSCVPQTPETVGLIGAEEIGKMKSSAYLINISRGVVVKLDALVAALEAGEIAGAALDVYETEPLPAEHPLWKMENVILTPHVAADNPHVPQRRIDTLRDNLSRYLAGEPVRNIVDKRRLF</sequence>
<evidence type="ECO:0000259" key="6">
    <source>
        <dbReference type="Pfam" id="PF02826"/>
    </source>
</evidence>
<dbReference type="AlphaFoldDB" id="A0A6B1G874"/>
<dbReference type="Gene3D" id="3.40.50.720">
    <property type="entry name" value="NAD(P)-binding Rossmann-like Domain"/>
    <property type="match status" value="2"/>
</dbReference>
<comment type="similarity">
    <text evidence="1 4">Belongs to the D-isomer specific 2-hydroxyacid dehydrogenase family.</text>
</comment>
<evidence type="ECO:0000259" key="5">
    <source>
        <dbReference type="Pfam" id="PF00389"/>
    </source>
</evidence>
<dbReference type="InterPro" id="IPR036291">
    <property type="entry name" value="NAD(P)-bd_dom_sf"/>
</dbReference>